<dbReference type="Proteomes" id="UP000295479">
    <property type="component" value="Unassembled WGS sequence"/>
</dbReference>
<protein>
    <submittedName>
        <fullName evidence="1">Uncharacterized protein</fullName>
    </submittedName>
</protein>
<dbReference type="OrthoDB" id="1377061at2"/>
<sequence>MKKIIIGVVLFLVVSFIYNHFFLKCMITGVYVNTNYNKNHPIAEVPDRADTLVLFDNNTL</sequence>
<dbReference type="RefSeq" id="WP_132006671.1">
    <property type="nucleotide sequence ID" value="NZ_SMFK01000008.1"/>
</dbReference>
<comment type="caution">
    <text evidence="1">The sequence shown here is derived from an EMBL/GenBank/DDBJ whole genome shotgun (WGS) entry which is preliminary data.</text>
</comment>
<dbReference type="EMBL" id="SMFK01000008">
    <property type="protein sequence ID" value="TDD95997.1"/>
    <property type="molecule type" value="Genomic_DNA"/>
</dbReference>
<evidence type="ECO:0000313" key="1">
    <source>
        <dbReference type="EMBL" id="TDD95997.1"/>
    </source>
</evidence>
<proteinExistence type="predicted"/>
<keyword evidence="2" id="KW-1185">Reference proteome</keyword>
<evidence type="ECO:0000313" key="2">
    <source>
        <dbReference type="Proteomes" id="UP000295479"/>
    </source>
</evidence>
<reference evidence="1 2" key="1">
    <citation type="submission" date="2019-03" db="EMBL/GenBank/DDBJ databases">
        <title>Flavobacterium AR-3-4 sp. nov. isolated from arctic soil.</title>
        <authorList>
            <person name="Chaudhary D.K."/>
        </authorList>
    </citation>
    <scope>NUCLEOTIDE SEQUENCE [LARGE SCALE GENOMIC DNA]</scope>
    <source>
        <strain evidence="1 2">AR-3-4</strain>
    </source>
</reference>
<gene>
    <name evidence="1" type="ORF">E0F76_12880</name>
</gene>
<name>A0A4V2YZ75_9FLAO</name>
<accession>A0A4V2YZ75</accession>
<organism evidence="1 2">
    <name type="scientific">Flavobacterium cellulosilyticum</name>
    <dbReference type="NCBI Taxonomy" id="2541731"/>
    <lineage>
        <taxon>Bacteria</taxon>
        <taxon>Pseudomonadati</taxon>
        <taxon>Bacteroidota</taxon>
        <taxon>Flavobacteriia</taxon>
        <taxon>Flavobacteriales</taxon>
        <taxon>Flavobacteriaceae</taxon>
        <taxon>Flavobacterium</taxon>
    </lineage>
</organism>
<dbReference type="AlphaFoldDB" id="A0A4V2YZ75"/>